<keyword evidence="5 7" id="KW-0472">Membrane</keyword>
<comment type="similarity">
    <text evidence="2">Belongs to the TMC family.</text>
</comment>
<feature type="transmembrane region" description="Helical" evidence="7">
    <location>
        <begin position="26"/>
        <end position="49"/>
    </location>
</feature>
<organism>
    <name type="scientific">Branchiostoma floridae</name>
    <name type="common">Florida lancelet</name>
    <name type="synonym">Amphioxus</name>
    <dbReference type="NCBI Taxonomy" id="7739"/>
    <lineage>
        <taxon>Eukaryota</taxon>
        <taxon>Metazoa</taxon>
        <taxon>Chordata</taxon>
        <taxon>Cephalochordata</taxon>
        <taxon>Leptocardii</taxon>
        <taxon>Amphioxiformes</taxon>
        <taxon>Branchiostomatidae</taxon>
        <taxon>Branchiostoma</taxon>
    </lineage>
</organism>
<feature type="transmembrane region" description="Helical" evidence="7">
    <location>
        <begin position="479"/>
        <end position="503"/>
    </location>
</feature>
<evidence type="ECO:0000259" key="8">
    <source>
        <dbReference type="Pfam" id="PF07810"/>
    </source>
</evidence>
<dbReference type="AlphaFoldDB" id="C3ZIT3"/>
<evidence type="ECO:0000256" key="2">
    <source>
        <dbReference type="ARBA" id="ARBA00006510"/>
    </source>
</evidence>
<feature type="region of interest" description="Disordered" evidence="6">
    <location>
        <begin position="824"/>
        <end position="847"/>
    </location>
</feature>
<evidence type="ECO:0000256" key="4">
    <source>
        <dbReference type="ARBA" id="ARBA00022989"/>
    </source>
</evidence>
<feature type="transmembrane region" description="Helical" evidence="7">
    <location>
        <begin position="515"/>
        <end position="538"/>
    </location>
</feature>
<evidence type="ECO:0000256" key="1">
    <source>
        <dbReference type="ARBA" id="ARBA00004141"/>
    </source>
</evidence>
<dbReference type="GO" id="GO:0005886">
    <property type="term" value="C:plasma membrane"/>
    <property type="evidence" value="ECO:0007669"/>
    <property type="project" value="InterPro"/>
</dbReference>
<feature type="compositionally biased region" description="Polar residues" evidence="6">
    <location>
        <begin position="835"/>
        <end position="847"/>
    </location>
</feature>
<evidence type="ECO:0000256" key="5">
    <source>
        <dbReference type="ARBA" id="ARBA00023136"/>
    </source>
</evidence>
<feature type="transmembrane region" description="Helical" evidence="7">
    <location>
        <begin position="436"/>
        <end position="459"/>
    </location>
</feature>
<feature type="domain" description="TMC" evidence="8">
    <location>
        <begin position="551"/>
        <end position="651"/>
    </location>
</feature>
<proteinExistence type="inferred from homology"/>
<dbReference type="eggNOG" id="ENOG502QQGX">
    <property type="taxonomic scope" value="Eukaryota"/>
</dbReference>
<accession>C3ZIT3</accession>
<feature type="transmembrane region" description="Helical" evidence="7">
    <location>
        <begin position="266"/>
        <end position="293"/>
    </location>
</feature>
<feature type="transmembrane region" description="Helical" evidence="7">
    <location>
        <begin position="563"/>
        <end position="585"/>
    </location>
</feature>
<gene>
    <name evidence="9" type="ORF">BRAFLDRAFT_105204</name>
</gene>
<dbReference type="InterPro" id="IPR038900">
    <property type="entry name" value="TMC"/>
</dbReference>
<name>C3ZIT3_BRAFL</name>
<feature type="transmembrane region" description="Helical" evidence="7">
    <location>
        <begin position="341"/>
        <end position="362"/>
    </location>
</feature>
<sequence>MLKVIQSDEVTTSCPGTVIGQELYKLVLLGTLGNSLVSLLHYMAVFYWTGRRQELRVHKVVLSVTHRQVTRSPMFQSQGKSSRSAAQHNIPVAPLAAPLTSDSAIPMRALHPQPAVYSPDSKSTMNKEVQVDLLSSWTSNGTSDDTEGGGARREQRSLPRSFAWDLNRGEGTPHRRGKAAAVDIYSSETGNDDVGPHPVRDMWILDQMEDHRRPALVHNPRARMGTCRLLWHNVSTWCRHIKSKGVEIPVFLPQIKKVKARFGSGVVSVFIFIRWIFLLNLFLSAMWCCFVVIPMASVFDSASITSDFTVDSLFTAKAAMSEILIFYGNYGTSTDPYPLDLAYLLMIFLSYFGSLFLVLRAIAATSGHGLLHDSHCAFSRLLMTSWEYSLTSPEAVDNLHQTIAGSFRDLLTDTKNKEQTVNRTRKDKLKICIRRFFAWFLTLVLIGGGSAMILAPILYKEKTLDVLAAHMPASLQSFVQTFGITIVFMVVNSLVPVLVLFLPRFEHYSSRKTELYVTIGRVFVLRLTNIVVLLFSLYTEVIQSDEVSTTCPGTVIGQELYKLVLLGTLGNSLVSLLHYMVLFYWTGRRQELRVHKVVLSVTHRQALILVGTLACPVLPLLGVMSNVLSFFTLYFVVIKTCRPPVRRWRESGNSQFYMWLLAAALVVLCLPVSFLVSDGNYINLAGRKHCGPFGTEPPIGAFHRLRDEVLGGTWLQAALAVVFSGIIALPLILIMAAVISYYRVRLTRETSRGKLALTELDKERAANRHLVNLRIRYTNDNCSEIPNDEESGPMPLYDDVAELSCRVRRNRGRLQNRLNVQGNTTTSGIHRYTGSDATYGSSEETKTQTNNLYRNATDVQGIRARRQLRTALVSQPSDQGLRTYVNVTDAVLSMGTGRQVTNAHIAFLTSLDAYCTMEIPMEGAHNTPQRASPPLVTLPNTYWPWEISGEGNPYTPRRASLPLVTPPNTYWPWEILGEGNPYTPRRASIPLVTPPNTYWPWEILEENAHDTPRRASLPLVTLPNTYWPWEIPGKNAHYTPRLTPPNTYWPWEILEENAHDTPRRASLPLVTLPNTYWPWEIPGKNAHDTPRRASLPLVTPSNTYWPWEIYKGRGSP</sequence>
<feature type="transmembrane region" description="Helical" evidence="7">
    <location>
        <begin position="656"/>
        <end position="677"/>
    </location>
</feature>
<keyword evidence="4 7" id="KW-1133">Transmembrane helix</keyword>
<dbReference type="InParanoid" id="C3ZIT3"/>
<evidence type="ECO:0000256" key="6">
    <source>
        <dbReference type="SAM" id="MobiDB-lite"/>
    </source>
</evidence>
<evidence type="ECO:0000256" key="7">
    <source>
        <dbReference type="SAM" id="Phobius"/>
    </source>
</evidence>
<feature type="transmembrane region" description="Helical" evidence="7">
    <location>
        <begin position="606"/>
        <end position="636"/>
    </location>
</feature>
<comment type="subcellular location">
    <subcellularLocation>
        <location evidence="1">Membrane</location>
        <topology evidence="1">Multi-pass membrane protein</topology>
    </subcellularLocation>
</comment>
<protein>
    <recommendedName>
        <fullName evidence="8">TMC domain-containing protein</fullName>
    </recommendedName>
</protein>
<evidence type="ECO:0000256" key="3">
    <source>
        <dbReference type="ARBA" id="ARBA00022692"/>
    </source>
</evidence>
<keyword evidence="3 7" id="KW-0812">Transmembrane</keyword>
<dbReference type="PANTHER" id="PTHR23302">
    <property type="entry name" value="TRANSMEMBRANE CHANNEL-RELATED"/>
    <property type="match status" value="1"/>
</dbReference>
<dbReference type="EMBL" id="GG666629">
    <property type="protein sequence ID" value="EEN47534.1"/>
    <property type="molecule type" value="Genomic_DNA"/>
</dbReference>
<feature type="region of interest" description="Disordered" evidence="6">
    <location>
        <begin position="136"/>
        <end position="178"/>
    </location>
</feature>
<dbReference type="PANTHER" id="PTHR23302:SF24">
    <property type="entry name" value="TMC DOMAIN-CONTAINING PROTEIN"/>
    <property type="match status" value="1"/>
</dbReference>
<dbReference type="Pfam" id="PF07810">
    <property type="entry name" value="TMC"/>
    <property type="match status" value="1"/>
</dbReference>
<feature type="transmembrane region" description="Helical" evidence="7">
    <location>
        <begin position="714"/>
        <end position="742"/>
    </location>
</feature>
<dbReference type="InterPro" id="IPR012496">
    <property type="entry name" value="TMC_dom"/>
</dbReference>
<evidence type="ECO:0000313" key="9">
    <source>
        <dbReference type="EMBL" id="EEN47534.1"/>
    </source>
</evidence>
<reference evidence="9" key="1">
    <citation type="journal article" date="2008" name="Nature">
        <title>The amphioxus genome and the evolution of the chordate karyotype.</title>
        <authorList>
            <consortium name="US DOE Joint Genome Institute (JGI-PGF)"/>
            <person name="Putnam N.H."/>
            <person name="Butts T."/>
            <person name="Ferrier D.E.K."/>
            <person name="Furlong R.F."/>
            <person name="Hellsten U."/>
            <person name="Kawashima T."/>
            <person name="Robinson-Rechavi M."/>
            <person name="Shoguchi E."/>
            <person name="Terry A."/>
            <person name="Yu J.-K."/>
            <person name="Benito-Gutierrez E.L."/>
            <person name="Dubchak I."/>
            <person name="Garcia-Fernandez J."/>
            <person name="Gibson-Brown J.J."/>
            <person name="Grigoriev I.V."/>
            <person name="Horton A.C."/>
            <person name="de Jong P.J."/>
            <person name="Jurka J."/>
            <person name="Kapitonov V.V."/>
            <person name="Kohara Y."/>
            <person name="Kuroki Y."/>
            <person name="Lindquist E."/>
            <person name="Lucas S."/>
            <person name="Osoegawa K."/>
            <person name="Pennacchio L.A."/>
            <person name="Salamov A.A."/>
            <person name="Satou Y."/>
            <person name="Sauka-Spengler T."/>
            <person name="Schmutz J."/>
            <person name="Shin-I T."/>
            <person name="Toyoda A."/>
            <person name="Bronner-Fraser M."/>
            <person name="Fujiyama A."/>
            <person name="Holland L.Z."/>
            <person name="Holland P.W.H."/>
            <person name="Satoh N."/>
            <person name="Rokhsar D.S."/>
        </authorList>
    </citation>
    <scope>NUCLEOTIDE SEQUENCE [LARGE SCALE GENOMIC DNA]</scope>
    <source>
        <strain evidence="9">S238N-H82</strain>
        <tissue evidence="9">Testes</tissue>
    </source>
</reference>